<dbReference type="RefSeq" id="WP_224609009.1">
    <property type="nucleotide sequence ID" value="NZ_JAIQXV010000010.1"/>
</dbReference>
<evidence type="ECO:0000313" key="2">
    <source>
        <dbReference type="EMBL" id="MFC6661688.1"/>
    </source>
</evidence>
<dbReference type="EMBL" id="JBHSWB010000001">
    <property type="protein sequence ID" value="MFC6661688.1"/>
    <property type="molecule type" value="Genomic_DNA"/>
</dbReference>
<feature type="transmembrane region" description="Helical" evidence="1">
    <location>
        <begin position="191"/>
        <end position="216"/>
    </location>
</feature>
<feature type="transmembrane region" description="Helical" evidence="1">
    <location>
        <begin position="293"/>
        <end position="312"/>
    </location>
</feature>
<protein>
    <recommendedName>
        <fullName evidence="4">Oligosaccharide repeat unit polymerase</fullName>
    </recommendedName>
</protein>
<sequence length="450" mass="50241">MSAAPRTVSAPRVQAAGLVQWLVLLLSTVAFMGTLSWAVTQYNYILGIHGVRGQFSESALILSALGTLLEFVCIPKDRKKISSWILWLFFVFVVLPINTVFFLGDFSSEWFVAHSLFWTGVFTVVNYFQGRGVSSSPETRGLTLRGGRLWYSLLTILLSLAGIATLAAQIANQGIRLDTSLTNVYETRERYAASSSTVALYLNNWLAFVVLPLLFMRGLQKRSMLHLGLAGAMMMLLFLGTGNRIFLIILPLVLMVSWFVRRGFSLSLIPLFFSGFLLFTASLWEYAHDPVPLALTMGRSLVIPAIISFYTFDFFSQHEMMRLSHSIFSGFFSNPYPYDPANIIGRIYFRNPDEFANTGLVGDAYMNFGYYGMIVVGLLFAASLVLIDLLSRAKKTYLVTAASLMPFIFAVNVSFFTTILTGGLLLSLILLFLLPLEPQRTIEESPYETA</sequence>
<evidence type="ECO:0008006" key="4">
    <source>
        <dbReference type="Google" id="ProtNLM"/>
    </source>
</evidence>
<feature type="transmembrane region" description="Helical" evidence="1">
    <location>
        <begin position="110"/>
        <end position="128"/>
    </location>
</feature>
<evidence type="ECO:0000256" key="1">
    <source>
        <dbReference type="SAM" id="Phobius"/>
    </source>
</evidence>
<organism evidence="2 3">
    <name type="scientific">Deinococcus multiflagellatus</name>
    <dbReference type="NCBI Taxonomy" id="1656887"/>
    <lineage>
        <taxon>Bacteria</taxon>
        <taxon>Thermotogati</taxon>
        <taxon>Deinococcota</taxon>
        <taxon>Deinococci</taxon>
        <taxon>Deinococcales</taxon>
        <taxon>Deinococcaceae</taxon>
        <taxon>Deinococcus</taxon>
    </lineage>
</organism>
<feature type="transmembrane region" description="Helical" evidence="1">
    <location>
        <begin position="407"/>
        <end position="434"/>
    </location>
</feature>
<dbReference type="Proteomes" id="UP001596317">
    <property type="component" value="Unassembled WGS sequence"/>
</dbReference>
<feature type="transmembrane region" description="Helical" evidence="1">
    <location>
        <begin position="223"/>
        <end position="239"/>
    </location>
</feature>
<feature type="transmembrane region" description="Helical" evidence="1">
    <location>
        <begin position="268"/>
        <end position="287"/>
    </location>
</feature>
<feature type="transmembrane region" description="Helical" evidence="1">
    <location>
        <begin position="54"/>
        <end position="72"/>
    </location>
</feature>
<evidence type="ECO:0000313" key="3">
    <source>
        <dbReference type="Proteomes" id="UP001596317"/>
    </source>
</evidence>
<feature type="transmembrane region" description="Helical" evidence="1">
    <location>
        <begin position="368"/>
        <end position="387"/>
    </location>
</feature>
<gene>
    <name evidence="2" type="ORF">ACFP90_16135</name>
</gene>
<reference evidence="3" key="1">
    <citation type="journal article" date="2019" name="Int. J. Syst. Evol. Microbiol.">
        <title>The Global Catalogue of Microorganisms (GCM) 10K type strain sequencing project: providing services to taxonomists for standard genome sequencing and annotation.</title>
        <authorList>
            <consortium name="The Broad Institute Genomics Platform"/>
            <consortium name="The Broad Institute Genome Sequencing Center for Infectious Disease"/>
            <person name="Wu L."/>
            <person name="Ma J."/>
        </authorList>
    </citation>
    <scope>NUCLEOTIDE SEQUENCE [LARGE SCALE GENOMIC DNA]</scope>
    <source>
        <strain evidence="3">CCUG 63830</strain>
    </source>
</reference>
<keyword evidence="1" id="KW-0812">Transmembrane</keyword>
<feature type="transmembrane region" description="Helical" evidence="1">
    <location>
        <begin position="149"/>
        <end position="171"/>
    </location>
</feature>
<feature type="transmembrane region" description="Helical" evidence="1">
    <location>
        <begin position="84"/>
        <end position="104"/>
    </location>
</feature>
<keyword evidence="1" id="KW-1133">Transmembrane helix</keyword>
<proteinExistence type="predicted"/>
<keyword evidence="1" id="KW-0472">Membrane</keyword>
<accession>A0ABW1ZME4</accession>
<name>A0ABW1ZME4_9DEIO</name>
<keyword evidence="3" id="KW-1185">Reference proteome</keyword>
<comment type="caution">
    <text evidence="2">The sequence shown here is derived from an EMBL/GenBank/DDBJ whole genome shotgun (WGS) entry which is preliminary data.</text>
</comment>